<evidence type="ECO:0000256" key="2">
    <source>
        <dbReference type="ARBA" id="ARBA00022737"/>
    </source>
</evidence>
<keyword evidence="4 7" id="KW-0040">ANK repeat</keyword>
<protein>
    <recommendedName>
        <fullName evidence="1">phospholipase A2</fullName>
        <ecNumber evidence="1">3.1.1.4</ecNumber>
    </recommendedName>
</protein>
<dbReference type="AlphaFoldDB" id="A0A914P8R8"/>
<evidence type="ECO:0000259" key="9">
    <source>
        <dbReference type="PROSITE" id="PS51635"/>
    </source>
</evidence>
<dbReference type="PANTHER" id="PTHR24139:SF34">
    <property type="entry name" value="85_88 KDA CALCIUM-INDEPENDENT PHOSPHOLIPASE A2"/>
    <property type="match status" value="1"/>
</dbReference>
<dbReference type="Proteomes" id="UP000887578">
    <property type="component" value="Unplaced"/>
</dbReference>
<evidence type="ECO:0000256" key="8">
    <source>
        <dbReference type="PROSITE-ProRule" id="PRU01161"/>
    </source>
</evidence>
<dbReference type="SMART" id="SM00248">
    <property type="entry name" value="ANK"/>
    <property type="match status" value="3"/>
</dbReference>
<dbReference type="Pfam" id="PF01734">
    <property type="entry name" value="Patatin"/>
    <property type="match status" value="1"/>
</dbReference>
<evidence type="ECO:0000256" key="3">
    <source>
        <dbReference type="ARBA" id="ARBA00022801"/>
    </source>
</evidence>
<accession>A0A914P8R8</accession>
<dbReference type="GO" id="GO:0047499">
    <property type="term" value="F:calcium-independent phospholipase A2 activity"/>
    <property type="evidence" value="ECO:0007669"/>
    <property type="project" value="InterPro"/>
</dbReference>
<comment type="catalytic activity">
    <reaction evidence="6">
        <text>a 1,2-diacyl-sn-glycero-3-phosphocholine + H2O = a 1-acyl-sn-glycero-3-phosphocholine + a fatty acid + H(+)</text>
        <dbReference type="Rhea" id="RHEA:15801"/>
        <dbReference type="ChEBI" id="CHEBI:15377"/>
        <dbReference type="ChEBI" id="CHEBI:15378"/>
        <dbReference type="ChEBI" id="CHEBI:28868"/>
        <dbReference type="ChEBI" id="CHEBI:57643"/>
        <dbReference type="ChEBI" id="CHEBI:58168"/>
        <dbReference type="EC" id="3.1.1.4"/>
    </reaction>
    <physiologicalReaction direction="left-to-right" evidence="6">
        <dbReference type="Rhea" id="RHEA:15802"/>
    </physiologicalReaction>
</comment>
<dbReference type="EC" id="3.1.1.4" evidence="1"/>
<feature type="active site" description="Nucleophile" evidence="8">
    <location>
        <position position="226"/>
    </location>
</feature>
<dbReference type="SUPFAM" id="SSF52151">
    <property type="entry name" value="FabD/lysophospholipase-like"/>
    <property type="match status" value="1"/>
</dbReference>
<reference evidence="11" key="1">
    <citation type="submission" date="2022-11" db="UniProtKB">
        <authorList>
            <consortium name="WormBaseParasite"/>
        </authorList>
    </citation>
    <scope>IDENTIFICATION</scope>
</reference>
<keyword evidence="3 8" id="KW-0378">Hydrolase</keyword>
<evidence type="ECO:0000256" key="5">
    <source>
        <dbReference type="ARBA" id="ARBA00023098"/>
    </source>
</evidence>
<dbReference type="InterPro" id="IPR036770">
    <property type="entry name" value="Ankyrin_rpt-contain_sf"/>
</dbReference>
<evidence type="ECO:0000313" key="10">
    <source>
        <dbReference type="Proteomes" id="UP000887578"/>
    </source>
</evidence>
<name>A0A914P8R8_9BILA</name>
<keyword evidence="5 8" id="KW-0443">Lipid metabolism</keyword>
<dbReference type="PROSITE" id="PS50297">
    <property type="entry name" value="ANK_REP_REGION"/>
    <property type="match status" value="1"/>
</dbReference>
<keyword evidence="10" id="KW-1185">Reference proteome</keyword>
<dbReference type="Gene3D" id="1.25.40.20">
    <property type="entry name" value="Ankyrin repeat-containing domain"/>
    <property type="match status" value="1"/>
</dbReference>
<sequence>MWITKKEAYNIDYVNKTPKKLSDLLHYHTAEGNLGFVMKIFSYNCDLNAKDDNGNTPLHIAVLKKHLGVTRILLVLGANPNILNKKGETPRHIAANLVNSNFIHTLIIGGASRCSSSTVGCKVGCMNENLLEEVNDDVSLYNSFKELEKMKNNKLLNQKRQDEIYEGMMEALKNMGNMNDARNYINVLSLDGGGIRGLVSLQLLSEIEKMIGEPVFQYFDWVIGTSTGAIIAAALAKGKSISDCQKLYLRFKDSVFNKKNKTPKLRTIALSNFLHKEMGTETCLSNVPWPRLIFTTVKIDEPVGHRTKLIRNYQFHSSNNEGDLPLVKALQMSSAAPTYFDAVDNVYIDGGGVGSNNPLQDLLTEINQWNLDKSESEKVKIGCAISIGTGIAPSVQQLKSLNFSGGLMGLITTIKSYINFVKWATATEGRTVEHTFAQCSTSGIPFFRFNPPLSKDVPLDTTNDFALAEMMWESFVYAKMNQEQIKKMALLLKEIGPSFSRKQFFKKIPQLFPFSPVKAYIDSIKSNDPDIRLVGLKKLRESLTNRSRCNDIVLCGMMEPQIIVNL</sequence>
<evidence type="ECO:0000256" key="7">
    <source>
        <dbReference type="PROSITE-ProRule" id="PRU00023"/>
    </source>
</evidence>
<dbReference type="InterPro" id="IPR016035">
    <property type="entry name" value="Acyl_Trfase/lysoPLipase"/>
</dbReference>
<dbReference type="WBParaSite" id="PDA_v2.g11617.t1">
    <property type="protein sequence ID" value="PDA_v2.g11617.t1"/>
    <property type="gene ID" value="PDA_v2.g11617"/>
</dbReference>
<feature type="short sequence motif" description="DGA/G" evidence="8">
    <location>
        <begin position="349"/>
        <end position="351"/>
    </location>
</feature>
<feature type="repeat" description="ANK" evidence="7">
    <location>
        <begin position="53"/>
        <end position="85"/>
    </location>
</feature>
<evidence type="ECO:0000256" key="6">
    <source>
        <dbReference type="ARBA" id="ARBA00023422"/>
    </source>
</evidence>
<dbReference type="Gene3D" id="3.40.1090.10">
    <property type="entry name" value="Cytosolic phospholipase A2 catalytic domain"/>
    <property type="match status" value="1"/>
</dbReference>
<dbReference type="PROSITE" id="PS50088">
    <property type="entry name" value="ANK_REPEAT"/>
    <property type="match status" value="1"/>
</dbReference>
<keyword evidence="8" id="KW-0442">Lipid degradation</keyword>
<dbReference type="GO" id="GO:0016042">
    <property type="term" value="P:lipid catabolic process"/>
    <property type="evidence" value="ECO:0007669"/>
    <property type="project" value="UniProtKB-UniRule"/>
</dbReference>
<dbReference type="InterPro" id="IPR047148">
    <property type="entry name" value="PLPL9"/>
</dbReference>
<feature type="active site" description="Proton acceptor" evidence="8">
    <location>
        <position position="349"/>
    </location>
</feature>
<dbReference type="GO" id="GO:0052816">
    <property type="term" value="F:long-chain fatty acyl-CoA hydrolase activity"/>
    <property type="evidence" value="ECO:0007669"/>
    <property type="project" value="TreeGrafter"/>
</dbReference>
<feature type="short sequence motif" description="GXGXXG" evidence="8">
    <location>
        <begin position="192"/>
        <end position="197"/>
    </location>
</feature>
<dbReference type="PANTHER" id="PTHR24139">
    <property type="entry name" value="CALCIUM-INDEPENDENT PHOSPHOLIPASE A2"/>
    <property type="match status" value="1"/>
</dbReference>
<proteinExistence type="predicted"/>
<dbReference type="SUPFAM" id="SSF48403">
    <property type="entry name" value="Ankyrin repeat"/>
    <property type="match status" value="1"/>
</dbReference>
<feature type="short sequence motif" description="GXSXG" evidence="8">
    <location>
        <begin position="224"/>
        <end position="228"/>
    </location>
</feature>
<dbReference type="Pfam" id="PF13857">
    <property type="entry name" value="Ank_5"/>
    <property type="match status" value="1"/>
</dbReference>
<dbReference type="GO" id="GO:0005739">
    <property type="term" value="C:mitochondrion"/>
    <property type="evidence" value="ECO:0007669"/>
    <property type="project" value="TreeGrafter"/>
</dbReference>
<keyword evidence="2" id="KW-0677">Repeat</keyword>
<evidence type="ECO:0000256" key="4">
    <source>
        <dbReference type="ARBA" id="ARBA00023043"/>
    </source>
</evidence>
<feature type="domain" description="PNPLA" evidence="9">
    <location>
        <begin position="188"/>
        <end position="363"/>
    </location>
</feature>
<dbReference type="InterPro" id="IPR002641">
    <property type="entry name" value="PNPLA_dom"/>
</dbReference>
<dbReference type="InterPro" id="IPR002110">
    <property type="entry name" value="Ankyrin_rpt"/>
</dbReference>
<dbReference type="GO" id="GO:2000304">
    <property type="term" value="P:positive regulation of ceramide biosynthetic process"/>
    <property type="evidence" value="ECO:0007669"/>
    <property type="project" value="TreeGrafter"/>
</dbReference>
<organism evidence="10 11">
    <name type="scientific">Panagrolaimus davidi</name>
    <dbReference type="NCBI Taxonomy" id="227884"/>
    <lineage>
        <taxon>Eukaryota</taxon>
        <taxon>Metazoa</taxon>
        <taxon>Ecdysozoa</taxon>
        <taxon>Nematoda</taxon>
        <taxon>Chromadorea</taxon>
        <taxon>Rhabditida</taxon>
        <taxon>Tylenchina</taxon>
        <taxon>Panagrolaimomorpha</taxon>
        <taxon>Panagrolaimoidea</taxon>
        <taxon>Panagrolaimidae</taxon>
        <taxon>Panagrolaimus</taxon>
    </lineage>
</organism>
<evidence type="ECO:0000313" key="11">
    <source>
        <dbReference type="WBParaSite" id="PDA_v2.g11617.t1"/>
    </source>
</evidence>
<evidence type="ECO:0000256" key="1">
    <source>
        <dbReference type="ARBA" id="ARBA00013278"/>
    </source>
</evidence>
<dbReference type="PROSITE" id="PS51635">
    <property type="entry name" value="PNPLA"/>
    <property type="match status" value="1"/>
</dbReference>